<keyword evidence="3" id="KW-1185">Reference proteome</keyword>
<evidence type="ECO:0000259" key="1">
    <source>
        <dbReference type="Pfam" id="PF13524"/>
    </source>
</evidence>
<keyword evidence="2" id="KW-0328">Glycosyltransferase</keyword>
<comment type="caution">
    <text evidence="2">The sequence shown here is derived from an EMBL/GenBank/DDBJ whole genome shotgun (WGS) entry which is preliminary data.</text>
</comment>
<gene>
    <name evidence="2" type="ORF">OB236_16780</name>
</gene>
<name>A0ABT2UGM2_9BACL</name>
<dbReference type="EC" id="2.4.-.-" evidence="2"/>
<dbReference type="Proteomes" id="UP001652445">
    <property type="component" value="Unassembled WGS sequence"/>
</dbReference>
<dbReference type="EMBL" id="JAOQIO010000065">
    <property type="protein sequence ID" value="MCU6793762.1"/>
    <property type="molecule type" value="Genomic_DNA"/>
</dbReference>
<organism evidence="2 3">
    <name type="scientific">Paenibacillus baimaensis</name>
    <dbReference type="NCBI Taxonomy" id="2982185"/>
    <lineage>
        <taxon>Bacteria</taxon>
        <taxon>Bacillati</taxon>
        <taxon>Bacillota</taxon>
        <taxon>Bacilli</taxon>
        <taxon>Bacillales</taxon>
        <taxon>Paenibacillaceae</taxon>
        <taxon>Paenibacillus</taxon>
    </lineage>
</organism>
<evidence type="ECO:0000313" key="2">
    <source>
        <dbReference type="EMBL" id="MCU6793762.1"/>
    </source>
</evidence>
<evidence type="ECO:0000313" key="3">
    <source>
        <dbReference type="Proteomes" id="UP001652445"/>
    </source>
</evidence>
<reference evidence="2 3" key="1">
    <citation type="submission" date="2022-09" db="EMBL/GenBank/DDBJ databases">
        <authorList>
            <person name="Han X.L."/>
            <person name="Wang Q."/>
            <person name="Lu T."/>
        </authorList>
    </citation>
    <scope>NUCLEOTIDE SEQUENCE [LARGE SCALE GENOMIC DNA]</scope>
    <source>
        <strain evidence="2 3">WQ 127069</strain>
    </source>
</reference>
<keyword evidence="2" id="KW-0808">Transferase</keyword>
<protein>
    <submittedName>
        <fullName evidence="2">Glycosyltransferase</fullName>
        <ecNumber evidence="2">2.4.-.-</ecNumber>
    </submittedName>
</protein>
<dbReference type="RefSeq" id="WP_262684986.1">
    <property type="nucleotide sequence ID" value="NZ_JAOQIO010000065.1"/>
</dbReference>
<dbReference type="InterPro" id="IPR055259">
    <property type="entry name" value="YkvP/CgeB_Glyco_trans-like"/>
</dbReference>
<accession>A0ABT2UGM2</accession>
<proteinExistence type="predicted"/>
<feature type="domain" description="Spore protein YkvP/CgeB glycosyl transferase-like" evidence="1">
    <location>
        <begin position="242"/>
        <end position="392"/>
    </location>
</feature>
<dbReference type="Pfam" id="PF13524">
    <property type="entry name" value="Glyco_trans_1_2"/>
    <property type="match status" value="1"/>
</dbReference>
<dbReference type="GO" id="GO:0016757">
    <property type="term" value="F:glycosyltransferase activity"/>
    <property type="evidence" value="ECO:0007669"/>
    <property type="project" value="UniProtKB-KW"/>
</dbReference>
<sequence length="396" mass="45199">MKAKRSVRKVALKSKLKAGKKTRWKIRRKIQSIIPHNPITNGYEVGRRDGYTHGTQYGFHLGGCEAVMGKGAPEPDAHWDVHIFYVKEGFVSLDDGIIAALQKLVRVVTPLHEGEDAASMAVQLRPDLVIVLNGTRFPSAQVDALRAQGIRTVVWTVDDPYHSDISAVLAPHYDIVFTHEMNCVAWYKELGCAQVHYLPLAAAMHLYAPKKVEMTYHTDICFIANGFWNRIAFIEQVAPFLAQKKTMIAGWWWDRLGNYELLRDKIKPNINWMPPEETASFYNGAKIVINLHRSDQDPANFNSRGIIGHSINPRTYEICASGAFQLTDSRTDLPQLYVPGREIATYESPQDFIEKASYYLEHDEEREAIAFRGLRRTMEQHTYNKRLLTMLQLLFP</sequence>